<sequence length="133" mass="13920">MKKYVAAVTLAILAAHPAFAQPAYTQGNDPVTLSAIDDLDPCSYGVIADQGPEGAVNVYSGPSLELEPVDYISGGQAVWICESSNDDSMIGIVYTFDDNMDCGVSSPVAEDTDYFGPCQSGWIVADAAEMQAG</sequence>
<evidence type="ECO:0000313" key="2">
    <source>
        <dbReference type="EMBL" id="MFC4293002.1"/>
    </source>
</evidence>
<organism evidence="2 3">
    <name type="scientific">Sphingorhabdus arenilitoris</name>
    <dbReference type="NCBI Taxonomy" id="1490041"/>
    <lineage>
        <taxon>Bacteria</taxon>
        <taxon>Pseudomonadati</taxon>
        <taxon>Pseudomonadota</taxon>
        <taxon>Alphaproteobacteria</taxon>
        <taxon>Sphingomonadales</taxon>
        <taxon>Sphingomonadaceae</taxon>
        <taxon>Sphingorhabdus</taxon>
    </lineage>
</organism>
<dbReference type="EMBL" id="JBHSDH010000013">
    <property type="protein sequence ID" value="MFC4293002.1"/>
    <property type="molecule type" value="Genomic_DNA"/>
</dbReference>
<accession>A0ABV8RJA7</accession>
<name>A0ABV8RJA7_9SPHN</name>
<dbReference type="RefSeq" id="WP_381424158.1">
    <property type="nucleotide sequence ID" value="NZ_JBHSDH010000013.1"/>
</dbReference>
<proteinExistence type="predicted"/>
<evidence type="ECO:0000256" key="1">
    <source>
        <dbReference type="SAM" id="SignalP"/>
    </source>
</evidence>
<keyword evidence="3" id="KW-1185">Reference proteome</keyword>
<evidence type="ECO:0008006" key="4">
    <source>
        <dbReference type="Google" id="ProtNLM"/>
    </source>
</evidence>
<evidence type="ECO:0000313" key="3">
    <source>
        <dbReference type="Proteomes" id="UP001595887"/>
    </source>
</evidence>
<feature type="chain" id="PRO_5045770365" description="Integron" evidence="1">
    <location>
        <begin position="21"/>
        <end position="133"/>
    </location>
</feature>
<dbReference type="Proteomes" id="UP001595887">
    <property type="component" value="Unassembled WGS sequence"/>
</dbReference>
<comment type="caution">
    <text evidence="2">The sequence shown here is derived from an EMBL/GenBank/DDBJ whole genome shotgun (WGS) entry which is preliminary data.</text>
</comment>
<reference evidence="3" key="1">
    <citation type="journal article" date="2019" name="Int. J. Syst. Evol. Microbiol.">
        <title>The Global Catalogue of Microorganisms (GCM) 10K type strain sequencing project: providing services to taxonomists for standard genome sequencing and annotation.</title>
        <authorList>
            <consortium name="The Broad Institute Genomics Platform"/>
            <consortium name="The Broad Institute Genome Sequencing Center for Infectious Disease"/>
            <person name="Wu L."/>
            <person name="Ma J."/>
        </authorList>
    </citation>
    <scope>NUCLEOTIDE SEQUENCE [LARGE SCALE GENOMIC DNA]</scope>
    <source>
        <strain evidence="3">CECT 8531</strain>
    </source>
</reference>
<gene>
    <name evidence="2" type="ORF">ACFOWX_11315</name>
</gene>
<keyword evidence="1" id="KW-0732">Signal</keyword>
<protein>
    <recommendedName>
        <fullName evidence="4">Integron</fullName>
    </recommendedName>
</protein>
<feature type="signal peptide" evidence="1">
    <location>
        <begin position="1"/>
        <end position="20"/>
    </location>
</feature>